<dbReference type="Pfam" id="PF13458">
    <property type="entry name" value="Peripla_BP_6"/>
    <property type="match status" value="1"/>
</dbReference>
<keyword evidence="6" id="KW-0675">Receptor</keyword>
<evidence type="ECO:0000313" key="7">
    <source>
        <dbReference type="Proteomes" id="UP000000365"/>
    </source>
</evidence>
<evidence type="ECO:0000256" key="4">
    <source>
        <dbReference type="SAM" id="Phobius"/>
    </source>
</evidence>
<keyword evidence="2" id="KW-0732">Signal</keyword>
<keyword evidence="4" id="KW-0812">Transmembrane</keyword>
<dbReference type="PRINTS" id="PR00337">
    <property type="entry name" value="LEUILEVALBP"/>
</dbReference>
<protein>
    <submittedName>
        <fullName evidence="6">Extracellular ligand-binding receptor</fullName>
    </submittedName>
</protein>
<dbReference type="eggNOG" id="arCOG01021">
    <property type="taxonomic scope" value="Archaea"/>
</dbReference>
<evidence type="ECO:0000256" key="1">
    <source>
        <dbReference type="ARBA" id="ARBA00022448"/>
    </source>
</evidence>
<keyword evidence="4" id="KW-0472">Membrane</keyword>
<keyword evidence="7" id="KW-1185">Reference proteome</keyword>
<dbReference type="Gene3D" id="3.40.50.2300">
    <property type="match status" value="2"/>
</dbReference>
<dbReference type="AlphaFoldDB" id="A2SU25"/>
<dbReference type="InterPro" id="IPR028081">
    <property type="entry name" value="Leu-bd"/>
</dbReference>
<keyword evidence="1" id="KW-0813">Transport</keyword>
<reference evidence="6 7" key="1">
    <citation type="journal article" date="2009" name="Stand. Genomic Sci.">
        <title>Complete genome sequence of Methanocorpusculum labreanum type strain Z.</title>
        <authorList>
            <person name="Anderson I.J."/>
            <person name="Sieprawska-Lupa M."/>
            <person name="Goltsman E."/>
            <person name="Lapidus A."/>
            <person name="Copeland A."/>
            <person name="Glavina Del Rio T."/>
            <person name="Tice H."/>
            <person name="Dalin E."/>
            <person name="Barry K."/>
            <person name="Pitluck S."/>
            <person name="Hauser L."/>
            <person name="Land M."/>
            <person name="Lucas S."/>
            <person name="Richardson P."/>
            <person name="Whitman W.B."/>
            <person name="Kyrpides N.C."/>
        </authorList>
    </citation>
    <scope>NUCLEOTIDE SEQUENCE [LARGE SCALE GENOMIC DNA]</scope>
    <source>
        <strain evidence="7">ATCC 43576 / DSM 4855 / Z</strain>
    </source>
</reference>
<feature type="domain" description="Leucine-binding protein" evidence="5">
    <location>
        <begin position="49"/>
        <end position="383"/>
    </location>
</feature>
<dbReference type="GO" id="GO:0006865">
    <property type="term" value="P:amino acid transport"/>
    <property type="evidence" value="ECO:0007669"/>
    <property type="project" value="UniProtKB-KW"/>
</dbReference>
<evidence type="ECO:0000313" key="6">
    <source>
        <dbReference type="EMBL" id="ABN07831.1"/>
    </source>
</evidence>
<dbReference type="RefSeq" id="WP_011834034.1">
    <property type="nucleotide sequence ID" value="NC_008942.1"/>
</dbReference>
<dbReference type="STRING" id="410358.Mlab_1670"/>
<dbReference type="Proteomes" id="UP000000365">
    <property type="component" value="Chromosome"/>
</dbReference>
<dbReference type="PANTHER" id="PTHR30483:SF6">
    <property type="entry name" value="PERIPLASMIC BINDING PROTEIN OF ABC TRANSPORTER FOR NATURAL AMINO ACIDS"/>
    <property type="match status" value="1"/>
</dbReference>
<name>A2SU25_METLZ</name>
<keyword evidence="3" id="KW-0029">Amino-acid transport</keyword>
<dbReference type="SUPFAM" id="SSF53822">
    <property type="entry name" value="Periplasmic binding protein-like I"/>
    <property type="match status" value="1"/>
</dbReference>
<dbReference type="OrthoDB" id="21336at2157"/>
<evidence type="ECO:0000256" key="3">
    <source>
        <dbReference type="ARBA" id="ARBA00022970"/>
    </source>
</evidence>
<gene>
    <name evidence="6" type="ordered locus">Mlab_1670</name>
</gene>
<dbReference type="GeneID" id="4796062"/>
<dbReference type="InterPro" id="IPR051010">
    <property type="entry name" value="BCAA_transport"/>
</dbReference>
<evidence type="ECO:0000256" key="2">
    <source>
        <dbReference type="ARBA" id="ARBA00022729"/>
    </source>
</evidence>
<evidence type="ECO:0000259" key="5">
    <source>
        <dbReference type="Pfam" id="PF13458"/>
    </source>
</evidence>
<dbReference type="KEGG" id="mla:Mlab_1670"/>
<dbReference type="EMBL" id="CP000559">
    <property type="protein sequence ID" value="ABN07831.1"/>
    <property type="molecule type" value="Genomic_DNA"/>
</dbReference>
<organism evidence="6 7">
    <name type="scientific">Methanocorpusculum labreanum (strain ATCC 43576 / DSM 4855 / Z)</name>
    <dbReference type="NCBI Taxonomy" id="410358"/>
    <lineage>
        <taxon>Archaea</taxon>
        <taxon>Methanobacteriati</taxon>
        <taxon>Methanobacteriota</taxon>
        <taxon>Stenosarchaea group</taxon>
        <taxon>Methanomicrobia</taxon>
        <taxon>Methanomicrobiales</taxon>
        <taxon>Methanocorpusculaceae</taxon>
        <taxon>Methanocorpusculum</taxon>
    </lineage>
</organism>
<sequence length="412" mass="45276">MSHHHEKPPKTKSAKYITIGLITLTVIMFIVAFHPFGTIITTPFPKDEVIIAVSMPFEGEMAEFGIEYMRGIELAVEDINDEGGIRGVPVRVEYYNNKGNVTLAKAQFKAIKESGVPVVIGALTSTVTLALAPYAESYEIVLISPSATSAGLSAYGNYVYRTVSSDFYLGAGMAKIIGGRNETQNVMMISLDNSYGKSLKYAFMNEANSSYPDMHIVSAISVPDSNTVNTTEIIAEMKKTDPQSVLLIVNPSQCIEIMLAAEKEGLDPTWFGSDMVTNRQVPQEVGEYSEGLIGFSQARRISDPSYEEHYEETFGEAMMTRDSIYGYDTMIVVSQAIEHSGYTADGIREGLDLIRHVGLTGTIVFDEKGDAYPSYDVMRLQNGKWVDLPWREVLTFEKKAAAISSAHGTSSH</sequence>
<proteinExistence type="predicted"/>
<dbReference type="PANTHER" id="PTHR30483">
    <property type="entry name" value="LEUCINE-SPECIFIC-BINDING PROTEIN"/>
    <property type="match status" value="1"/>
</dbReference>
<dbReference type="InterPro" id="IPR028082">
    <property type="entry name" value="Peripla_BP_I"/>
</dbReference>
<accession>A2SU25</accession>
<feature type="transmembrane region" description="Helical" evidence="4">
    <location>
        <begin position="16"/>
        <end position="36"/>
    </location>
</feature>
<dbReference type="InterPro" id="IPR000709">
    <property type="entry name" value="Leu_Ile_Val-bd"/>
</dbReference>
<dbReference type="HOGENOM" id="CLU_027128_6_2_2"/>
<keyword evidence="4" id="KW-1133">Transmembrane helix</keyword>